<evidence type="ECO:0000256" key="3">
    <source>
        <dbReference type="ARBA" id="ARBA00022692"/>
    </source>
</evidence>
<feature type="transmembrane region" description="Helical" evidence="6">
    <location>
        <begin position="43"/>
        <end position="64"/>
    </location>
</feature>
<dbReference type="Gene3D" id="1.20.1250.20">
    <property type="entry name" value="MFS general substrate transporter like domains"/>
    <property type="match status" value="1"/>
</dbReference>
<feature type="transmembrane region" description="Helical" evidence="6">
    <location>
        <begin position="7"/>
        <end position="31"/>
    </location>
</feature>
<feature type="transmembrane region" description="Helical" evidence="6">
    <location>
        <begin position="349"/>
        <end position="367"/>
    </location>
</feature>
<dbReference type="Proteomes" id="UP000070198">
    <property type="component" value="Unassembled WGS sequence"/>
</dbReference>
<keyword evidence="4 6" id="KW-1133">Transmembrane helix</keyword>
<feature type="transmembrane region" description="Helical" evidence="6">
    <location>
        <begin position="308"/>
        <end position="329"/>
    </location>
</feature>
<dbReference type="RefSeq" id="WP_061458131.1">
    <property type="nucleotide sequence ID" value="NZ_KQ968744.1"/>
</dbReference>
<dbReference type="SUPFAM" id="SSF103473">
    <property type="entry name" value="MFS general substrate transporter"/>
    <property type="match status" value="1"/>
</dbReference>
<protein>
    <recommendedName>
        <fullName evidence="11">MFS transporter</fullName>
    </recommendedName>
</protein>
<evidence type="ECO:0000256" key="4">
    <source>
        <dbReference type="ARBA" id="ARBA00022989"/>
    </source>
</evidence>
<sequence>MKKFRSSFFLLSEAAGIVASSVYGLTLSFIVQRYVDSQFLNSLVSNISVTLSMLMAFFTGYIVDKKSPWKLILLSDLVLIPLFIIPIFLFEVSIPLFLISIVIIDIISIVVSELDEISRPVYLSLITTKEKSVSVLQSINIVDSAFAIVGYLFVFLTISFLKINTYFIIVSICYLFSAIFIFHLPKETKEKQPLSETQESFILALRELLQVIVRLKQVGLYLANLLFMVKNQIVMSLLIFRIGQIDKGFTHIHIIGIGILLSVAGGAVLNKILYLAKVSVRKVLSMLLIACSGYFTYLVGHAQTVEHFLLFGLAIGAIFGTGLPCFGLLSAERMLVTPDNHQGKSLSLLRTSSVVLTLSLTACFAIVEKLCHLTTIFFDGSAVLAIILVLLFFALPFTELNSVRKNSNK</sequence>
<evidence type="ECO:0000256" key="5">
    <source>
        <dbReference type="ARBA" id="ARBA00023136"/>
    </source>
</evidence>
<evidence type="ECO:0000256" key="6">
    <source>
        <dbReference type="SAM" id="Phobius"/>
    </source>
</evidence>
<evidence type="ECO:0000313" key="9">
    <source>
        <dbReference type="Proteomes" id="UP000070198"/>
    </source>
</evidence>
<gene>
    <name evidence="7" type="ORF">SGADD02_00182</name>
    <name evidence="8" type="ORF">SGADD03_00570</name>
</gene>
<dbReference type="PATRIC" id="fig|315405.11.peg.204"/>
<accession>A0A139R4Y0</accession>
<feature type="transmembrane region" description="Helical" evidence="6">
    <location>
        <begin position="373"/>
        <end position="395"/>
    </location>
</feature>
<feature type="transmembrane region" description="Helical" evidence="6">
    <location>
        <begin position="166"/>
        <end position="184"/>
    </location>
</feature>
<keyword evidence="3 6" id="KW-0812">Transmembrane</keyword>
<feature type="transmembrane region" description="Helical" evidence="6">
    <location>
        <begin position="135"/>
        <end position="160"/>
    </location>
</feature>
<dbReference type="AlphaFoldDB" id="A0A139R4Y0"/>
<comment type="subcellular location">
    <subcellularLocation>
        <location evidence="1">Cell membrane</location>
        <topology evidence="1">Multi-pass membrane protein</topology>
    </subcellularLocation>
</comment>
<evidence type="ECO:0000256" key="1">
    <source>
        <dbReference type="ARBA" id="ARBA00004651"/>
    </source>
</evidence>
<dbReference type="PANTHER" id="PTHR23513:SF6">
    <property type="entry name" value="MAJOR FACILITATOR SUPERFAMILY ASSOCIATED DOMAIN-CONTAINING PROTEIN"/>
    <property type="match status" value="1"/>
</dbReference>
<evidence type="ECO:0008006" key="11">
    <source>
        <dbReference type="Google" id="ProtNLM"/>
    </source>
</evidence>
<feature type="transmembrane region" description="Helical" evidence="6">
    <location>
        <begin position="252"/>
        <end position="276"/>
    </location>
</feature>
<feature type="transmembrane region" description="Helical" evidence="6">
    <location>
        <begin position="71"/>
        <end position="90"/>
    </location>
</feature>
<keyword evidence="2" id="KW-1003">Cell membrane</keyword>
<dbReference type="Proteomes" id="UP000071927">
    <property type="component" value="Unassembled WGS sequence"/>
</dbReference>
<proteinExistence type="predicted"/>
<evidence type="ECO:0000313" key="10">
    <source>
        <dbReference type="Proteomes" id="UP000071927"/>
    </source>
</evidence>
<name>A0A139R4Y0_9STRE</name>
<feature type="transmembrane region" description="Helical" evidence="6">
    <location>
        <begin position="96"/>
        <end position="114"/>
    </location>
</feature>
<comment type="caution">
    <text evidence="8">The sequence shown here is derived from an EMBL/GenBank/DDBJ whole genome shotgun (WGS) entry which is preliminary data.</text>
</comment>
<evidence type="ECO:0000256" key="2">
    <source>
        <dbReference type="ARBA" id="ARBA00022475"/>
    </source>
</evidence>
<feature type="transmembrane region" description="Helical" evidence="6">
    <location>
        <begin position="218"/>
        <end position="240"/>
    </location>
</feature>
<keyword evidence="5 6" id="KW-0472">Membrane</keyword>
<dbReference type="GO" id="GO:0005886">
    <property type="term" value="C:plasma membrane"/>
    <property type="evidence" value="ECO:0007669"/>
    <property type="project" value="UniProtKB-SubCell"/>
</dbReference>
<organism evidence="8 10">
    <name type="scientific">Streptococcus gallolyticus</name>
    <dbReference type="NCBI Taxonomy" id="315405"/>
    <lineage>
        <taxon>Bacteria</taxon>
        <taxon>Bacillati</taxon>
        <taxon>Bacillota</taxon>
        <taxon>Bacilli</taxon>
        <taxon>Lactobacillales</taxon>
        <taxon>Streptococcaceae</taxon>
        <taxon>Streptococcus</taxon>
    </lineage>
</organism>
<feature type="transmembrane region" description="Helical" evidence="6">
    <location>
        <begin position="283"/>
        <end position="302"/>
    </location>
</feature>
<evidence type="ECO:0000313" key="7">
    <source>
        <dbReference type="EMBL" id="KXT73409.1"/>
    </source>
</evidence>
<dbReference type="InterPro" id="IPR036259">
    <property type="entry name" value="MFS_trans_sf"/>
</dbReference>
<dbReference type="PANTHER" id="PTHR23513">
    <property type="entry name" value="INTEGRAL MEMBRANE EFFLUX PROTEIN-RELATED"/>
    <property type="match status" value="1"/>
</dbReference>
<reference evidence="9 10" key="1">
    <citation type="submission" date="2016-01" db="EMBL/GenBank/DDBJ databases">
        <title>Highly variable Streptococcus oralis are common among viridans streptococci isolated from primates.</title>
        <authorList>
            <person name="Denapaite D."/>
            <person name="Rieger M."/>
            <person name="Koendgen S."/>
            <person name="Brueckner R."/>
            <person name="Ochigava I."/>
            <person name="Kappeler P."/>
            <person name="Maetz-Rensing K."/>
            <person name="Leendertz F."/>
            <person name="Hakenbeck R."/>
        </authorList>
    </citation>
    <scope>NUCLEOTIDE SEQUENCE [LARGE SCALE GENOMIC DNA]</scope>
    <source>
        <strain evidence="7 9">DD02</strain>
        <strain evidence="8 10">DD03</strain>
    </source>
</reference>
<dbReference type="EMBL" id="LQXV01000138">
    <property type="protein sequence ID" value="KXU09715.1"/>
    <property type="molecule type" value="Genomic_DNA"/>
</dbReference>
<dbReference type="EMBL" id="LQOF01000022">
    <property type="protein sequence ID" value="KXT73409.1"/>
    <property type="molecule type" value="Genomic_DNA"/>
</dbReference>
<evidence type="ECO:0000313" key="8">
    <source>
        <dbReference type="EMBL" id="KXU09715.1"/>
    </source>
</evidence>